<feature type="compositionally biased region" description="Polar residues" evidence="1">
    <location>
        <begin position="148"/>
        <end position="161"/>
    </location>
</feature>
<evidence type="ECO:0000256" key="1">
    <source>
        <dbReference type="SAM" id="MobiDB-lite"/>
    </source>
</evidence>
<feature type="region of interest" description="Disordered" evidence="1">
    <location>
        <begin position="58"/>
        <end position="115"/>
    </location>
</feature>
<feature type="region of interest" description="Disordered" evidence="1">
    <location>
        <begin position="148"/>
        <end position="172"/>
    </location>
</feature>
<name>A0A6A5RAG3_9PLEO</name>
<reference evidence="2" key="1">
    <citation type="journal article" date="2020" name="Stud. Mycol.">
        <title>101 Dothideomycetes genomes: a test case for predicting lifestyles and emergence of pathogens.</title>
        <authorList>
            <person name="Haridas S."/>
            <person name="Albert R."/>
            <person name="Binder M."/>
            <person name="Bloem J."/>
            <person name="Labutti K."/>
            <person name="Salamov A."/>
            <person name="Andreopoulos B."/>
            <person name="Baker S."/>
            <person name="Barry K."/>
            <person name="Bills G."/>
            <person name="Bluhm B."/>
            <person name="Cannon C."/>
            <person name="Castanera R."/>
            <person name="Culley D."/>
            <person name="Daum C."/>
            <person name="Ezra D."/>
            <person name="Gonzalez J."/>
            <person name="Henrissat B."/>
            <person name="Kuo A."/>
            <person name="Liang C."/>
            <person name="Lipzen A."/>
            <person name="Lutzoni F."/>
            <person name="Magnuson J."/>
            <person name="Mondo S."/>
            <person name="Nolan M."/>
            <person name="Ohm R."/>
            <person name="Pangilinan J."/>
            <person name="Park H.-J."/>
            <person name="Ramirez L."/>
            <person name="Alfaro M."/>
            <person name="Sun H."/>
            <person name="Tritt A."/>
            <person name="Yoshinaga Y."/>
            <person name="Zwiers L.-H."/>
            <person name="Turgeon B."/>
            <person name="Goodwin S."/>
            <person name="Spatafora J."/>
            <person name="Crous P."/>
            <person name="Grigoriev I."/>
        </authorList>
    </citation>
    <scope>NUCLEOTIDE SEQUENCE</scope>
    <source>
        <strain evidence="2">CBS 183.55</strain>
    </source>
</reference>
<evidence type="ECO:0000313" key="2">
    <source>
        <dbReference type="EMBL" id="KAF1923656.1"/>
    </source>
</evidence>
<dbReference type="PANTHER" id="PTHR40618">
    <property type="entry name" value="B-ZIP TRANSCRIPTION FACTOR (EUROFUNG)-RELATED"/>
    <property type="match status" value="1"/>
</dbReference>
<feature type="compositionally biased region" description="Polar residues" evidence="1">
    <location>
        <begin position="70"/>
        <end position="106"/>
    </location>
</feature>
<sequence>MNRSFLRFSNLIVQSEILRQKPGLAKELKQAADIFTNCVITSNERTLDSDEDELREAVATQKSPEAPESVTRTQTKPSQTIVPPEKSQSWRFSETSQTVRQAQIDSDASHPESYLTNISSSTYDLPESNNRSSLVRRWQFTVGEVLDQSKSMGTPQQSQVTGDHYHQGQKQQQSLPFGLVDLPSREQSPFVPPYIFSVSVPTLGAERPPTPRSLSGKISYSSGTSLSTKTLSPNYTYSFEEVTFARRLMRATLESGFLLLSKSDVHPAALNYVFKLSLPYLTLDEIRARFKTILARGVTEDLDWYATPFLHLGGAGTHYQRRDAQGNPIPLKNTWTIRQIEPLDKRLIRMESVADGQVQNLEGIDLAGLEGEWFDAYDVQGYLEEQWHCRIDPRSSFAECLVEDENATTSYNEREPPRLTPGSTAGTPDDSPPPIPPSFNSFEPSYGLDMSFNNTPTPNFLAVPNRPSLIDLSFDQTLGLDLAPGFGLGFDGNDGYNTLSFNTMGEAEQLPVVKQKPKKVAWVDVSKLIDKMMTRAICLGRAPGYRRNDVDVAFREALIPAF</sequence>
<dbReference type="GeneID" id="54346812"/>
<dbReference type="OrthoDB" id="3555317at2759"/>
<dbReference type="AlphaFoldDB" id="A0A6A5RAG3"/>
<dbReference type="Proteomes" id="UP000800082">
    <property type="component" value="Unassembled WGS sequence"/>
</dbReference>
<proteinExistence type="predicted"/>
<protein>
    <submittedName>
        <fullName evidence="2">Uncharacterized protein</fullName>
    </submittedName>
</protein>
<accession>A0A6A5RAG3</accession>
<organism evidence="2 3">
    <name type="scientific">Didymella exigua CBS 183.55</name>
    <dbReference type="NCBI Taxonomy" id="1150837"/>
    <lineage>
        <taxon>Eukaryota</taxon>
        <taxon>Fungi</taxon>
        <taxon>Dikarya</taxon>
        <taxon>Ascomycota</taxon>
        <taxon>Pezizomycotina</taxon>
        <taxon>Dothideomycetes</taxon>
        <taxon>Pleosporomycetidae</taxon>
        <taxon>Pleosporales</taxon>
        <taxon>Pleosporineae</taxon>
        <taxon>Didymellaceae</taxon>
        <taxon>Didymella</taxon>
    </lineage>
</organism>
<evidence type="ECO:0000313" key="3">
    <source>
        <dbReference type="Proteomes" id="UP000800082"/>
    </source>
</evidence>
<dbReference type="EMBL" id="ML979002">
    <property type="protein sequence ID" value="KAF1923656.1"/>
    <property type="molecule type" value="Genomic_DNA"/>
</dbReference>
<dbReference type="PANTHER" id="PTHR40618:SF1">
    <property type="entry name" value="B-ZIP TRANSCRIPTION FACTOR (EUROFUNG)"/>
    <property type="match status" value="1"/>
</dbReference>
<dbReference type="RefSeq" id="XP_033443909.1">
    <property type="nucleotide sequence ID" value="XM_033589165.1"/>
</dbReference>
<gene>
    <name evidence="2" type="ORF">M421DRAFT_306905</name>
</gene>
<feature type="region of interest" description="Disordered" evidence="1">
    <location>
        <begin position="407"/>
        <end position="440"/>
    </location>
</feature>
<keyword evidence="3" id="KW-1185">Reference proteome</keyword>